<dbReference type="InterPro" id="IPR004843">
    <property type="entry name" value="Calcineurin-like_PHP"/>
</dbReference>
<organism evidence="6 7">
    <name type="scientific">Candidatus Liberibacter solanacearum</name>
    <dbReference type="NCBI Taxonomy" id="556287"/>
    <lineage>
        <taxon>Bacteria</taxon>
        <taxon>Pseudomonadati</taxon>
        <taxon>Pseudomonadota</taxon>
        <taxon>Alphaproteobacteria</taxon>
        <taxon>Hyphomicrobiales</taxon>
        <taxon>Rhizobiaceae</taxon>
        <taxon>Liberibacter</taxon>
    </lineage>
</organism>
<comment type="similarity">
    <text evidence="4">Belongs to the cyclic nucleotide phosphodiesterase class-III family.</text>
</comment>
<keyword evidence="3" id="KW-0408">Iron</keyword>
<dbReference type="AlphaFoldDB" id="A0A095BEP8"/>
<dbReference type="PANTHER" id="PTHR42988">
    <property type="entry name" value="PHOSPHOHYDROLASE"/>
    <property type="match status" value="1"/>
</dbReference>
<evidence type="ECO:0000256" key="4">
    <source>
        <dbReference type="ARBA" id="ARBA00025742"/>
    </source>
</evidence>
<sequence>MFVLAHISDIHISCPLSFSELSLKRIIGLANWHFSRKKYFSHTMVDLLVNDILSHNINHIAITGDIVNMTTNREISKAIHWLKNIVNPHDISIVLGNHDAYTNSSKKKSLRAWSDYIAGDTPPIEKKQFPYLRVRNNIALIGCSTAIATPPFSANGYFGQEQDHATSKFLRKSKKEGLFRVVMMHHPPFLDTSTIYNRMFGIKRFKNMILREGAELMLHGHTHRNSLHWIDGAKKLIPVVGIAAACHKKNASYNLFYIEKKHDCWTLRGKRYTLSDSNGVQKNCSNIFNETLSL</sequence>
<name>A0A095BEP8_9HYPH</name>
<dbReference type="PATRIC" id="fig|556287.8.peg.701"/>
<dbReference type="EMBL" id="JMTK01000002">
    <property type="protein sequence ID" value="KJZ81980.1"/>
    <property type="molecule type" value="Genomic_DNA"/>
</dbReference>
<protein>
    <submittedName>
        <fullName evidence="6">Putative phosphohydrolase, Icc family</fullName>
    </submittedName>
</protein>
<dbReference type="InterPro" id="IPR029052">
    <property type="entry name" value="Metallo-depent_PP-like"/>
</dbReference>
<accession>A0A095BEP8</accession>
<evidence type="ECO:0000256" key="2">
    <source>
        <dbReference type="ARBA" id="ARBA00022801"/>
    </source>
</evidence>
<evidence type="ECO:0000313" key="7">
    <source>
        <dbReference type="Proteomes" id="UP000033731"/>
    </source>
</evidence>
<evidence type="ECO:0000256" key="1">
    <source>
        <dbReference type="ARBA" id="ARBA00022723"/>
    </source>
</evidence>
<dbReference type="PANTHER" id="PTHR42988:SF2">
    <property type="entry name" value="CYCLIC NUCLEOTIDE PHOSPHODIESTERASE CBUA0032-RELATED"/>
    <property type="match status" value="1"/>
</dbReference>
<evidence type="ECO:0000259" key="5">
    <source>
        <dbReference type="Pfam" id="PF00149"/>
    </source>
</evidence>
<comment type="caution">
    <text evidence="6">The sequence shown here is derived from an EMBL/GenBank/DDBJ whole genome shotgun (WGS) entry which is preliminary data.</text>
</comment>
<dbReference type="GO" id="GO:0046872">
    <property type="term" value="F:metal ion binding"/>
    <property type="evidence" value="ECO:0007669"/>
    <property type="project" value="UniProtKB-KW"/>
</dbReference>
<proteinExistence type="inferred from homology"/>
<dbReference type="Pfam" id="PF00149">
    <property type="entry name" value="Metallophos"/>
    <property type="match status" value="1"/>
</dbReference>
<keyword evidence="7" id="KW-1185">Reference proteome</keyword>
<gene>
    <name evidence="6" type="ORF">DJ66_0712</name>
</gene>
<dbReference type="Gene3D" id="3.60.21.10">
    <property type="match status" value="1"/>
</dbReference>
<keyword evidence="2 6" id="KW-0378">Hydrolase</keyword>
<evidence type="ECO:0000313" key="6">
    <source>
        <dbReference type="EMBL" id="KJZ81980.1"/>
    </source>
</evidence>
<dbReference type="SUPFAM" id="SSF56300">
    <property type="entry name" value="Metallo-dependent phosphatases"/>
    <property type="match status" value="1"/>
</dbReference>
<dbReference type="GO" id="GO:0016787">
    <property type="term" value="F:hydrolase activity"/>
    <property type="evidence" value="ECO:0007669"/>
    <property type="project" value="UniProtKB-KW"/>
</dbReference>
<dbReference type="RefSeq" id="WP_034442703.1">
    <property type="nucleotide sequence ID" value="NZ_JMTK01000002.1"/>
</dbReference>
<dbReference type="InterPro" id="IPR050884">
    <property type="entry name" value="CNP_phosphodiesterase-III"/>
</dbReference>
<dbReference type="Proteomes" id="UP000033731">
    <property type="component" value="Unassembled WGS sequence"/>
</dbReference>
<evidence type="ECO:0000256" key="3">
    <source>
        <dbReference type="ARBA" id="ARBA00023004"/>
    </source>
</evidence>
<keyword evidence="1" id="KW-0479">Metal-binding</keyword>
<feature type="domain" description="Calcineurin-like phosphoesterase" evidence="5">
    <location>
        <begin position="4"/>
        <end position="224"/>
    </location>
</feature>
<reference evidence="6 7" key="1">
    <citation type="journal article" date="2015" name="Phytopathology">
        <title>Genomes of Candidatus Liberibacter solanacearum haplotype A from New Zealand and the USA suggest significant genome plasticity in the species.</title>
        <authorList>
            <person name="Thompson S.M."/>
            <person name="Johnson C.P."/>
            <person name="Lu A.Y."/>
            <person name="Frampton R.A."/>
            <person name="Sullivan K.L."/>
            <person name="Fiers M.W."/>
            <person name="Crowhurst R.N."/>
            <person name="Pitman A.R."/>
            <person name="Scott I."/>
            <person name="Gudmestad N.C."/>
            <person name="Smith G.R."/>
        </authorList>
    </citation>
    <scope>NUCLEOTIDE SEQUENCE [LARGE SCALE GENOMIC DNA]</scope>
    <source>
        <strain evidence="6 7">LsoNZ1</strain>
    </source>
</reference>